<accession>A0ABN7X192</accession>
<proteinExistence type="predicted"/>
<sequence>MDLSCIALSEAASIINLTPDEKRGLLFNVNFPLEIPMGDFNDAWWPLVTNIWMQWNSYKSVGGDISKTRPSGLCETKIKVSWLVLSQKEIERIKCSKAIRTLVEQEAVKNYLPLTNIKHKVRGTVKSHLVGNSSLKIDFSNS</sequence>
<evidence type="ECO:0000313" key="2">
    <source>
        <dbReference type="Proteomes" id="UP000789901"/>
    </source>
</evidence>
<evidence type="ECO:0000313" key="1">
    <source>
        <dbReference type="EMBL" id="CAG8845153.1"/>
    </source>
</evidence>
<dbReference type="Proteomes" id="UP000789901">
    <property type="component" value="Unassembled WGS sequence"/>
</dbReference>
<feature type="non-terminal residue" evidence="1">
    <location>
        <position position="142"/>
    </location>
</feature>
<organism evidence="1 2">
    <name type="scientific">Gigaspora margarita</name>
    <dbReference type="NCBI Taxonomy" id="4874"/>
    <lineage>
        <taxon>Eukaryota</taxon>
        <taxon>Fungi</taxon>
        <taxon>Fungi incertae sedis</taxon>
        <taxon>Mucoromycota</taxon>
        <taxon>Glomeromycotina</taxon>
        <taxon>Glomeromycetes</taxon>
        <taxon>Diversisporales</taxon>
        <taxon>Gigasporaceae</taxon>
        <taxon>Gigaspora</taxon>
    </lineage>
</organism>
<reference evidence="1 2" key="1">
    <citation type="submission" date="2021-06" db="EMBL/GenBank/DDBJ databases">
        <authorList>
            <person name="Kallberg Y."/>
            <person name="Tangrot J."/>
            <person name="Rosling A."/>
        </authorList>
    </citation>
    <scope>NUCLEOTIDE SEQUENCE [LARGE SCALE GENOMIC DNA]</scope>
    <source>
        <strain evidence="1 2">120-4 pot B 10/14</strain>
    </source>
</reference>
<keyword evidence="2" id="KW-1185">Reference proteome</keyword>
<comment type="caution">
    <text evidence="1">The sequence shown here is derived from an EMBL/GenBank/DDBJ whole genome shotgun (WGS) entry which is preliminary data.</text>
</comment>
<name>A0ABN7X192_GIGMA</name>
<gene>
    <name evidence="1" type="ORF">GMARGA_LOCUS37482</name>
</gene>
<dbReference type="EMBL" id="CAJVQB010078462">
    <property type="protein sequence ID" value="CAG8845153.1"/>
    <property type="molecule type" value="Genomic_DNA"/>
</dbReference>
<protein>
    <submittedName>
        <fullName evidence="1">10442_t:CDS:1</fullName>
    </submittedName>
</protein>